<protein>
    <submittedName>
        <fullName evidence="2">Uncharacterized protein</fullName>
    </submittedName>
</protein>
<name>A0A540KNL5_MALBA</name>
<dbReference type="AlphaFoldDB" id="A0A540KNL5"/>
<accession>A0A540KNL5</accession>
<sequence>MTNHIHLTNLMYEISPIRKITKVVEIIWGNLGLCTTPPNDGERLEEKWVATMDETMAEVRRRKAGRVPIFFTLRARSSSPRRRQPLQPQPAQTSCSSTTGPWKISNSDS</sequence>
<reference evidence="2 3" key="1">
    <citation type="journal article" date="2019" name="G3 (Bethesda)">
        <title>Sequencing of a Wild Apple (Malus baccata) Genome Unravels the Differences Between Cultivated and Wild Apple Species Regarding Disease Resistance and Cold Tolerance.</title>
        <authorList>
            <person name="Chen X."/>
        </authorList>
    </citation>
    <scope>NUCLEOTIDE SEQUENCE [LARGE SCALE GENOMIC DNA]</scope>
    <source>
        <strain evidence="3">cv. Shandingzi</strain>
        <tissue evidence="2">Leaves</tissue>
    </source>
</reference>
<dbReference type="Proteomes" id="UP000315295">
    <property type="component" value="Unassembled WGS sequence"/>
</dbReference>
<comment type="caution">
    <text evidence="2">The sequence shown here is derived from an EMBL/GenBank/DDBJ whole genome shotgun (WGS) entry which is preliminary data.</text>
</comment>
<evidence type="ECO:0000313" key="2">
    <source>
        <dbReference type="EMBL" id="TQD75790.1"/>
    </source>
</evidence>
<feature type="compositionally biased region" description="Polar residues" evidence="1">
    <location>
        <begin position="93"/>
        <end position="109"/>
    </location>
</feature>
<organism evidence="2 3">
    <name type="scientific">Malus baccata</name>
    <name type="common">Siberian crab apple</name>
    <name type="synonym">Pyrus baccata</name>
    <dbReference type="NCBI Taxonomy" id="106549"/>
    <lineage>
        <taxon>Eukaryota</taxon>
        <taxon>Viridiplantae</taxon>
        <taxon>Streptophyta</taxon>
        <taxon>Embryophyta</taxon>
        <taxon>Tracheophyta</taxon>
        <taxon>Spermatophyta</taxon>
        <taxon>Magnoliopsida</taxon>
        <taxon>eudicotyledons</taxon>
        <taxon>Gunneridae</taxon>
        <taxon>Pentapetalae</taxon>
        <taxon>rosids</taxon>
        <taxon>fabids</taxon>
        <taxon>Rosales</taxon>
        <taxon>Rosaceae</taxon>
        <taxon>Amygdaloideae</taxon>
        <taxon>Maleae</taxon>
        <taxon>Malus</taxon>
    </lineage>
</organism>
<keyword evidence="3" id="KW-1185">Reference proteome</keyword>
<proteinExistence type="predicted"/>
<dbReference type="EMBL" id="VIEB01001073">
    <property type="protein sequence ID" value="TQD75790.1"/>
    <property type="molecule type" value="Genomic_DNA"/>
</dbReference>
<feature type="region of interest" description="Disordered" evidence="1">
    <location>
        <begin position="74"/>
        <end position="109"/>
    </location>
</feature>
<evidence type="ECO:0000313" key="3">
    <source>
        <dbReference type="Proteomes" id="UP000315295"/>
    </source>
</evidence>
<evidence type="ECO:0000256" key="1">
    <source>
        <dbReference type="SAM" id="MobiDB-lite"/>
    </source>
</evidence>
<gene>
    <name evidence="2" type="ORF">C1H46_038687</name>
</gene>